<feature type="compositionally biased region" description="Basic and acidic residues" evidence="1">
    <location>
        <begin position="1063"/>
        <end position="1079"/>
    </location>
</feature>
<proteinExistence type="predicted"/>
<evidence type="ECO:0000313" key="3">
    <source>
        <dbReference type="EMBL" id="EKC34946.1"/>
    </source>
</evidence>
<evidence type="ECO:0000256" key="2">
    <source>
        <dbReference type="SAM" id="SignalP"/>
    </source>
</evidence>
<dbReference type="SUPFAM" id="SSF48371">
    <property type="entry name" value="ARM repeat"/>
    <property type="match status" value="1"/>
</dbReference>
<reference evidence="3" key="1">
    <citation type="journal article" date="2012" name="Nature">
        <title>The oyster genome reveals stress adaptation and complexity of shell formation.</title>
        <authorList>
            <person name="Zhang G."/>
            <person name="Fang X."/>
            <person name="Guo X."/>
            <person name="Li L."/>
            <person name="Luo R."/>
            <person name="Xu F."/>
            <person name="Yang P."/>
            <person name="Zhang L."/>
            <person name="Wang X."/>
            <person name="Qi H."/>
            <person name="Xiong Z."/>
            <person name="Que H."/>
            <person name="Xie Y."/>
            <person name="Holland P.W."/>
            <person name="Paps J."/>
            <person name="Zhu Y."/>
            <person name="Wu F."/>
            <person name="Chen Y."/>
            <person name="Wang J."/>
            <person name="Peng C."/>
            <person name="Meng J."/>
            <person name="Yang L."/>
            <person name="Liu J."/>
            <person name="Wen B."/>
            <person name="Zhang N."/>
            <person name="Huang Z."/>
            <person name="Zhu Q."/>
            <person name="Feng Y."/>
            <person name="Mount A."/>
            <person name="Hedgecock D."/>
            <person name="Xu Z."/>
            <person name="Liu Y."/>
            <person name="Domazet-Loso T."/>
            <person name="Du Y."/>
            <person name="Sun X."/>
            <person name="Zhang S."/>
            <person name="Liu B."/>
            <person name="Cheng P."/>
            <person name="Jiang X."/>
            <person name="Li J."/>
            <person name="Fan D."/>
            <person name="Wang W."/>
            <person name="Fu W."/>
            <person name="Wang T."/>
            <person name="Wang B."/>
            <person name="Zhang J."/>
            <person name="Peng Z."/>
            <person name="Li Y."/>
            <person name="Li N."/>
            <person name="Wang J."/>
            <person name="Chen M."/>
            <person name="He Y."/>
            <person name="Tan F."/>
            <person name="Song X."/>
            <person name="Zheng Q."/>
            <person name="Huang R."/>
            <person name="Yang H."/>
            <person name="Du X."/>
            <person name="Chen L."/>
            <person name="Yang M."/>
            <person name="Gaffney P.M."/>
            <person name="Wang S."/>
            <person name="Luo L."/>
            <person name="She Z."/>
            <person name="Ming Y."/>
            <person name="Huang W."/>
            <person name="Zhang S."/>
            <person name="Huang B."/>
            <person name="Zhang Y."/>
            <person name="Qu T."/>
            <person name="Ni P."/>
            <person name="Miao G."/>
            <person name="Wang J."/>
            <person name="Wang Q."/>
            <person name="Steinberg C.E."/>
            <person name="Wang H."/>
            <person name="Li N."/>
            <person name="Qian L."/>
            <person name="Zhang G."/>
            <person name="Li Y."/>
            <person name="Yang H."/>
            <person name="Liu X."/>
            <person name="Wang J."/>
            <person name="Yin Y."/>
            <person name="Wang J."/>
        </authorList>
    </citation>
    <scope>NUCLEOTIDE SEQUENCE [LARGE SCALE GENOMIC DNA]</scope>
    <source>
        <strain evidence="3">05x7-T-G4-1.051#20</strain>
    </source>
</reference>
<organism evidence="3">
    <name type="scientific">Magallana gigas</name>
    <name type="common">Pacific oyster</name>
    <name type="synonym">Crassostrea gigas</name>
    <dbReference type="NCBI Taxonomy" id="29159"/>
    <lineage>
        <taxon>Eukaryota</taxon>
        <taxon>Metazoa</taxon>
        <taxon>Spiralia</taxon>
        <taxon>Lophotrochozoa</taxon>
        <taxon>Mollusca</taxon>
        <taxon>Bivalvia</taxon>
        <taxon>Autobranchia</taxon>
        <taxon>Pteriomorphia</taxon>
        <taxon>Ostreida</taxon>
        <taxon>Ostreoidea</taxon>
        <taxon>Ostreidae</taxon>
        <taxon>Magallana</taxon>
    </lineage>
</organism>
<accession>K1RKW0</accession>
<dbReference type="HOGENOM" id="CLU_259294_0_0_1"/>
<feature type="region of interest" description="Disordered" evidence="1">
    <location>
        <begin position="1061"/>
        <end position="1086"/>
    </location>
</feature>
<feature type="chain" id="PRO_5043568014" evidence="2">
    <location>
        <begin position="18"/>
        <end position="1328"/>
    </location>
</feature>
<dbReference type="EMBL" id="JH818816">
    <property type="protein sequence ID" value="EKC34946.1"/>
    <property type="molecule type" value="Genomic_DNA"/>
</dbReference>
<dbReference type="InterPro" id="IPR016024">
    <property type="entry name" value="ARM-type_fold"/>
</dbReference>
<feature type="signal peptide" evidence="2">
    <location>
        <begin position="1"/>
        <end position="17"/>
    </location>
</feature>
<gene>
    <name evidence="3" type="ORF">CGI_10016230</name>
</gene>
<feature type="region of interest" description="Disordered" evidence="1">
    <location>
        <begin position="1025"/>
        <end position="1049"/>
    </location>
</feature>
<keyword evidence="2" id="KW-0732">Signal</keyword>
<dbReference type="InParanoid" id="K1RKW0"/>
<evidence type="ECO:0000256" key="1">
    <source>
        <dbReference type="SAM" id="MobiDB-lite"/>
    </source>
</evidence>
<protein>
    <submittedName>
        <fullName evidence="3">Uncharacterized protein</fullName>
    </submittedName>
</protein>
<sequence>MRVAFLVLLCLTAGSQASFLDDLKSAFSNIGTSLTTTFHAVGDQAKVVGQNLLSTAKEQGSQLASQALQSLLMGTMNALSSQGTTDTAAGTKRSLSDLLQEVKPLTDAAKSIVEQKMDNMNGVYAEALTQLKALSSQLTTMPASELIQKVDQIVAAHHTVSNNLQNELVTDLTSLFGKVLSYHPGTKRSTFTDALSSLGSGLANFFQPHIQAVQQLVSGVGESLKQTSSAFQTSLSTGAHGAAITDSTSQLAQHGQNALSALKDAVSDILQQTLTNMQPHIVNILQHGASALTETLSHNPATSSETAANPQIMRVGLLLLLCLAAGSQANFFDDLKATFHNIGTALSTTVHAVGDQAKVVGTNLLTAATEQGKTLASQALQSLLMGTMSALQKPPTDGAAKRSLSEFLEQSKHLTGAAEMLVQQKMDKLKGIYKEAIDKLKDVSSQLTDLPATDLIKKVDQIVIYHHLVTDQIQTELVSELTKLFGHALSLHPDHKRGTFSDALSSIGQGLAHFFQPHVQAVQQLVSGVGESLKQTAQTFHTSLTTGTHGTAIHDSASTLAQHGQNALSALKDAVSDILHQTLTNMQPHIVNILQHGTSALTETLSHNTATSSETAANPQAMKVGFLLLLCLAAGSQASFLDDLKATFHNIGTALTTTVHAVGDQAKVVGTNLLSAATEQGKQLASQALQSLLMGTMSALQKPPTDPATKRSLSELLEQSKHLTDAAEMLVQQKMDKLKGAYNEAIDNLKAVSSQLTDLPATDLIKKVDQIVIAHHLVSDGIQTELVSELTKLFGHALSLHPGNKRSTFSDALSSIGQGLANFFQPHVQAVQQLVSGVGESLKQTTQQFHSSLTTGTHGTAIHDSASALAQHGQNALSALKDAVSDILQQTLTNMQPHIVNILQHGAQALTDTLSQHPAGSPSETVANPQQTEQYSSMYHPRIGPTRGYHVIKLIFYFIDKAGPCANAEDPMACLHGMLMHGDNHDGDTHNAEDQYLRFQPVLRTGSPEKAGPQDAEQTFHASLMHNGGDSAHAHQGGVQEPRTTEQLGPQDAETALHGVMMHGDDQPGHKHDREDKVGKTSTGNVAQKAAPLDAEQLMHGVLMHGDSSVENHHVHENPNVNREAPGPIDLNQKMHKLMHKDGDTHHEDTSDIKKPTTIPGPNDQADIIHQLMHNGENFIHKLLEENKPFRFNIAEIMKLGIDPDILKSVGLDKIRKEDEAEYRNWQKEQSIDSPPGETIAYISDSIVSDIELMKRRYMNLGEEAEREIQQFANARNIEISPEELLSNLNLDNEAGDHVDEGVQHDLELIGSTDPINARHKAYIDRRK</sequence>
<name>K1RKW0_MAGGI</name>